<dbReference type="Proteomes" id="UP000480151">
    <property type="component" value="Unassembled WGS sequence"/>
</dbReference>
<evidence type="ECO:0000256" key="7">
    <source>
        <dbReference type="ARBA" id="ARBA00049120"/>
    </source>
</evidence>
<evidence type="ECO:0000256" key="3">
    <source>
        <dbReference type="ARBA" id="ARBA00022679"/>
    </source>
</evidence>
<dbReference type="EC" id="2.1.1.-" evidence="8"/>
<comment type="caution">
    <text evidence="10">The sequence shown here is derived from an EMBL/GenBank/DDBJ whole genome shotgun (WGS) entry which is preliminary data.</text>
</comment>
<dbReference type="Pfam" id="PF01555">
    <property type="entry name" value="N6_N4_Mtase"/>
    <property type="match status" value="1"/>
</dbReference>
<dbReference type="GO" id="GO:0008170">
    <property type="term" value="F:N-methyltransferase activity"/>
    <property type="evidence" value="ECO:0007669"/>
    <property type="project" value="InterPro"/>
</dbReference>
<dbReference type="InterPro" id="IPR001091">
    <property type="entry name" value="RM_Methyltransferase"/>
</dbReference>
<dbReference type="Gene3D" id="3.40.50.150">
    <property type="entry name" value="Vaccinia Virus protein VP39"/>
    <property type="match status" value="1"/>
</dbReference>
<organism evidence="10 11">
    <name type="scientific">Paenibacillus apii</name>
    <dbReference type="NCBI Taxonomy" id="1850370"/>
    <lineage>
        <taxon>Bacteria</taxon>
        <taxon>Bacillati</taxon>
        <taxon>Bacillota</taxon>
        <taxon>Bacilli</taxon>
        <taxon>Bacillales</taxon>
        <taxon>Paenibacillaceae</taxon>
        <taxon>Paenibacillus</taxon>
    </lineage>
</organism>
<dbReference type="GO" id="GO:0032259">
    <property type="term" value="P:methylation"/>
    <property type="evidence" value="ECO:0007669"/>
    <property type="project" value="UniProtKB-KW"/>
</dbReference>
<accession>A0A6M1PDG0</accession>
<keyword evidence="2 10" id="KW-0489">Methyltransferase</keyword>
<dbReference type="AlphaFoldDB" id="A0A6M1PDG0"/>
<dbReference type="GO" id="GO:0015667">
    <property type="term" value="F:site-specific DNA-methyltransferase (cytosine-N4-specific) activity"/>
    <property type="evidence" value="ECO:0007669"/>
    <property type="project" value="UniProtKB-EC"/>
</dbReference>
<dbReference type="SUPFAM" id="SSF53335">
    <property type="entry name" value="S-adenosyl-L-methionine-dependent methyltransferases"/>
    <property type="match status" value="1"/>
</dbReference>
<name>A0A6M1PDG0_9BACL</name>
<evidence type="ECO:0000256" key="6">
    <source>
        <dbReference type="ARBA" id="ARBA00023125"/>
    </source>
</evidence>
<keyword evidence="6" id="KW-0238">DNA-binding</keyword>
<dbReference type="GO" id="GO:0009307">
    <property type="term" value="P:DNA restriction-modification system"/>
    <property type="evidence" value="ECO:0007669"/>
    <property type="project" value="UniProtKB-KW"/>
</dbReference>
<keyword evidence="5" id="KW-0680">Restriction system</keyword>
<evidence type="ECO:0000256" key="5">
    <source>
        <dbReference type="ARBA" id="ARBA00022747"/>
    </source>
</evidence>
<dbReference type="InterPro" id="IPR017985">
    <property type="entry name" value="MeTrfase_CN4_CS"/>
</dbReference>
<comment type="catalytic activity">
    <reaction evidence="7">
        <text>a 2'-deoxycytidine in DNA + S-adenosyl-L-methionine = an N(4)-methyl-2'-deoxycytidine in DNA + S-adenosyl-L-homocysteine + H(+)</text>
        <dbReference type="Rhea" id="RHEA:16857"/>
        <dbReference type="Rhea" id="RHEA-COMP:11369"/>
        <dbReference type="Rhea" id="RHEA-COMP:13674"/>
        <dbReference type="ChEBI" id="CHEBI:15378"/>
        <dbReference type="ChEBI" id="CHEBI:57856"/>
        <dbReference type="ChEBI" id="CHEBI:59789"/>
        <dbReference type="ChEBI" id="CHEBI:85452"/>
        <dbReference type="ChEBI" id="CHEBI:137933"/>
        <dbReference type="EC" id="2.1.1.113"/>
    </reaction>
</comment>
<reference evidence="10 11" key="1">
    <citation type="submission" date="2020-02" db="EMBL/GenBank/DDBJ databases">
        <authorList>
            <person name="Gao J."/>
            <person name="Sun J."/>
        </authorList>
    </citation>
    <scope>NUCLEOTIDE SEQUENCE [LARGE SCALE GENOMIC DNA]</scope>
    <source>
        <strain evidence="10 11">7124</strain>
    </source>
</reference>
<keyword evidence="11" id="KW-1185">Reference proteome</keyword>
<gene>
    <name evidence="10" type="ORF">G5B47_02185</name>
</gene>
<keyword evidence="3 10" id="KW-0808">Transferase</keyword>
<dbReference type="PROSITE" id="PS00093">
    <property type="entry name" value="N4_MTASE"/>
    <property type="match status" value="1"/>
</dbReference>
<evidence type="ECO:0000313" key="11">
    <source>
        <dbReference type="Proteomes" id="UP000480151"/>
    </source>
</evidence>
<dbReference type="InterPro" id="IPR029063">
    <property type="entry name" value="SAM-dependent_MTases_sf"/>
</dbReference>
<dbReference type="GO" id="GO:0003677">
    <property type="term" value="F:DNA binding"/>
    <property type="evidence" value="ECO:0007669"/>
    <property type="project" value="UniProtKB-KW"/>
</dbReference>
<evidence type="ECO:0000256" key="2">
    <source>
        <dbReference type="ARBA" id="ARBA00022603"/>
    </source>
</evidence>
<comment type="similarity">
    <text evidence="1">Belongs to the N(4)/N(6)-methyltransferase family. N(4) subfamily.</text>
</comment>
<evidence type="ECO:0000313" key="10">
    <source>
        <dbReference type="EMBL" id="NGM81216.1"/>
    </source>
</evidence>
<dbReference type="InterPro" id="IPR002941">
    <property type="entry name" value="DNA_methylase_N4/N6"/>
</dbReference>
<feature type="domain" description="DNA methylase N-4/N-6" evidence="9">
    <location>
        <begin position="9"/>
        <end position="233"/>
    </location>
</feature>
<dbReference type="RefSeq" id="WP_165093819.1">
    <property type="nucleotide sequence ID" value="NZ_JAAKGU010000001.1"/>
</dbReference>
<dbReference type="EMBL" id="JAAKGU010000001">
    <property type="protein sequence ID" value="NGM81216.1"/>
    <property type="molecule type" value="Genomic_DNA"/>
</dbReference>
<evidence type="ECO:0000256" key="4">
    <source>
        <dbReference type="ARBA" id="ARBA00022691"/>
    </source>
</evidence>
<proteinExistence type="inferred from homology"/>
<evidence type="ECO:0000256" key="8">
    <source>
        <dbReference type="RuleBase" id="RU362026"/>
    </source>
</evidence>
<sequence length="244" mass="27383">MQRIPDGCVDLVVTSPPYNIGKEYEQRREVDYYISWISEVIKESARIVKPSGSVVFQLGNYVANGRVYPLDCLLFASFINQGLIPRNRIVWAFNHGLHCSKRLSGRHETLLWFTKTEEYKFNLDAIRVPQKYPGKRHYKGPRKGELSGNPLGKNPGDVWEIGNVKNNHPEKTKHPCQFPVELVSRVILVNTDSGDTVVDPFMGSGTTAVAATLGSRNFIGFETDAGYVEIANKRLADLTTKEVA</sequence>
<keyword evidence="4" id="KW-0949">S-adenosyl-L-methionine</keyword>
<evidence type="ECO:0000259" key="9">
    <source>
        <dbReference type="Pfam" id="PF01555"/>
    </source>
</evidence>
<protein>
    <recommendedName>
        <fullName evidence="8">Methyltransferase</fullName>
        <ecNumber evidence="8">2.1.1.-</ecNumber>
    </recommendedName>
</protein>
<dbReference type="PRINTS" id="PR00508">
    <property type="entry name" value="S21N4MTFRASE"/>
</dbReference>
<evidence type="ECO:0000256" key="1">
    <source>
        <dbReference type="ARBA" id="ARBA00010203"/>
    </source>
</evidence>